<reference evidence="1 2" key="1">
    <citation type="submission" date="2019-06" db="EMBL/GenBank/DDBJ databases">
        <title>A chromosomal-level reference genome of Carpinus fangiana (Coryloideae, Betulaceae).</title>
        <authorList>
            <person name="Yang X."/>
            <person name="Wang Z."/>
            <person name="Zhang L."/>
            <person name="Hao G."/>
            <person name="Liu J."/>
            <person name="Yang Y."/>
        </authorList>
    </citation>
    <scope>NUCLEOTIDE SEQUENCE [LARGE SCALE GENOMIC DNA]</scope>
    <source>
        <strain evidence="1">Cfa_2016G</strain>
        <tissue evidence="1">Leaf</tissue>
    </source>
</reference>
<organism evidence="1 2">
    <name type="scientific">Carpinus fangiana</name>
    <dbReference type="NCBI Taxonomy" id="176857"/>
    <lineage>
        <taxon>Eukaryota</taxon>
        <taxon>Viridiplantae</taxon>
        <taxon>Streptophyta</taxon>
        <taxon>Embryophyta</taxon>
        <taxon>Tracheophyta</taxon>
        <taxon>Spermatophyta</taxon>
        <taxon>Magnoliopsida</taxon>
        <taxon>eudicotyledons</taxon>
        <taxon>Gunneridae</taxon>
        <taxon>Pentapetalae</taxon>
        <taxon>rosids</taxon>
        <taxon>fabids</taxon>
        <taxon>Fagales</taxon>
        <taxon>Betulaceae</taxon>
        <taxon>Carpinus</taxon>
    </lineage>
</organism>
<gene>
    <name evidence="1" type="ORF">FH972_002359</name>
</gene>
<accession>A0A5N6QF55</accession>
<evidence type="ECO:0000313" key="1">
    <source>
        <dbReference type="EMBL" id="KAE7997755.1"/>
    </source>
</evidence>
<proteinExistence type="predicted"/>
<protein>
    <submittedName>
        <fullName evidence="1">Uncharacterized protein</fullName>
    </submittedName>
</protein>
<evidence type="ECO:0000313" key="2">
    <source>
        <dbReference type="Proteomes" id="UP000327013"/>
    </source>
</evidence>
<dbReference type="AlphaFoldDB" id="A0A5N6QF55"/>
<dbReference type="Proteomes" id="UP000327013">
    <property type="component" value="Chromosome 1"/>
</dbReference>
<sequence>MVIGSSKIKKNKGIRLLREAKSARFISHQTVTQGYVLQGAIGSSFGAAGGGAEAFFGDPSDGATPWPSTAL</sequence>
<name>A0A5N6QF55_9ROSI</name>
<dbReference type="EMBL" id="CM017321">
    <property type="protein sequence ID" value="KAE7997755.1"/>
    <property type="molecule type" value="Genomic_DNA"/>
</dbReference>
<keyword evidence="2" id="KW-1185">Reference proteome</keyword>